<keyword evidence="2" id="KW-0378">Hydrolase</keyword>
<dbReference type="Pfam" id="PF21317">
    <property type="entry name" value="BetaGal_ABD_1"/>
    <property type="match status" value="1"/>
</dbReference>
<dbReference type="InterPro" id="IPR048913">
    <property type="entry name" value="BetaGal_gal-bd"/>
</dbReference>
<dbReference type="PANTHER" id="PTHR23421">
    <property type="entry name" value="BETA-GALACTOSIDASE RELATED"/>
    <property type="match status" value="1"/>
</dbReference>
<gene>
    <name evidence="7" type="ORF">GBAR_LOCUS1418</name>
</gene>
<reference evidence="7" key="1">
    <citation type="submission" date="2023-03" db="EMBL/GenBank/DDBJ databases">
        <authorList>
            <person name="Steffen K."/>
            <person name="Cardenas P."/>
        </authorList>
    </citation>
    <scope>NUCLEOTIDE SEQUENCE</scope>
</reference>
<dbReference type="Pfam" id="PF21467">
    <property type="entry name" value="BetaGal_gal-bd"/>
    <property type="match status" value="1"/>
</dbReference>
<evidence type="ECO:0000259" key="5">
    <source>
        <dbReference type="Pfam" id="PF21317"/>
    </source>
</evidence>
<comment type="caution">
    <text evidence="7">The sequence shown here is derived from an EMBL/GenBank/DDBJ whole genome shotgun (WGS) entry which is preliminary data.</text>
</comment>
<sequence>MLRISYTLVVFSFLSHTRIPLSFSLPASSSFLPLPLSYSPTPTHTPNIHTSLLFLPPPSPSLSQLMRDLGARELMFTSDGQYRISESLRMKPHRDVVHTLNYQNAHDNPLQRLKREAPHHPLMVMEFWTGWFDHWGEKHLERNISPEDFSLELRAILAEGASVNLYMFHGGTNFGFMNGGNWGEGEERGRTYRSTVSSYDYDAPLSEWGSVTKKYLELRNLLVETVPESLSLNPLPPLPLSVPTADYGEIKMTLYISLLSTLQYVPEPHTSGTPIPMEFLPLNKWSGQGFGYILYRTFVPSSASSLTIHGLKDYGLVMLDLKPIREVGYFDKVTISLPSPSSQGLPSRQLDILVENGGRVNFGHPLAVRKGISGSVVVDGVTQANWKIYSFEFKNSFIQNIDRGGVWLRTPAKEDSGPALFKGSFTIDGTPKDTFIDMQGWNKGVVFVNGANLGRYWMKGPPGSLYVPAPLLSQGINKNHVQHCSSAVPVECPSHIIKNMENSPIETTR</sequence>
<accession>A0AA35QVV5</accession>
<dbReference type="InterPro" id="IPR001944">
    <property type="entry name" value="Glycoside_Hdrlase_35"/>
</dbReference>
<feature type="domain" description="Beta-galactosidase galactose-binding" evidence="6">
    <location>
        <begin position="418"/>
        <end position="477"/>
    </location>
</feature>
<dbReference type="Gene3D" id="3.20.20.80">
    <property type="entry name" value="Glycosidases"/>
    <property type="match status" value="1"/>
</dbReference>
<dbReference type="SUPFAM" id="SSF49785">
    <property type="entry name" value="Galactose-binding domain-like"/>
    <property type="match status" value="1"/>
</dbReference>
<feature type="domain" description="Glycoside hydrolase 35 catalytic" evidence="4">
    <location>
        <begin position="70"/>
        <end position="222"/>
    </location>
</feature>
<evidence type="ECO:0000256" key="3">
    <source>
        <dbReference type="ARBA" id="ARBA00023295"/>
    </source>
</evidence>
<keyword evidence="3" id="KW-0326">Glycosidase</keyword>
<evidence type="ECO:0000313" key="7">
    <source>
        <dbReference type="EMBL" id="CAI7994264.1"/>
    </source>
</evidence>
<evidence type="ECO:0000313" key="8">
    <source>
        <dbReference type="Proteomes" id="UP001174909"/>
    </source>
</evidence>
<dbReference type="Gene3D" id="2.60.120.260">
    <property type="entry name" value="Galactose-binding domain-like"/>
    <property type="match status" value="2"/>
</dbReference>
<dbReference type="EMBL" id="CASHTH010000210">
    <property type="protein sequence ID" value="CAI7994264.1"/>
    <property type="molecule type" value="Genomic_DNA"/>
</dbReference>
<dbReference type="InterPro" id="IPR017853">
    <property type="entry name" value="GH"/>
</dbReference>
<evidence type="ECO:0000259" key="6">
    <source>
        <dbReference type="Pfam" id="PF21467"/>
    </source>
</evidence>
<protein>
    <submittedName>
        <fullName evidence="7">Beta-galactosidase-1-like protein 2</fullName>
    </submittedName>
</protein>
<organism evidence="7 8">
    <name type="scientific">Geodia barretti</name>
    <name type="common">Barrett's horny sponge</name>
    <dbReference type="NCBI Taxonomy" id="519541"/>
    <lineage>
        <taxon>Eukaryota</taxon>
        <taxon>Metazoa</taxon>
        <taxon>Porifera</taxon>
        <taxon>Demospongiae</taxon>
        <taxon>Heteroscleromorpha</taxon>
        <taxon>Tetractinellida</taxon>
        <taxon>Astrophorina</taxon>
        <taxon>Geodiidae</taxon>
        <taxon>Geodia</taxon>
    </lineage>
</organism>
<dbReference type="SUPFAM" id="SSF51445">
    <property type="entry name" value="(Trans)glycosidases"/>
    <property type="match status" value="1"/>
</dbReference>
<feature type="domain" description="Beta-galactosidase 1-like first all-beta" evidence="5">
    <location>
        <begin position="287"/>
        <end position="391"/>
    </location>
</feature>
<dbReference type="FunFam" id="2.60.120.260:FF:000049">
    <property type="entry name" value="Beta-galactosidase"/>
    <property type="match status" value="1"/>
</dbReference>
<keyword evidence="8" id="KW-1185">Reference proteome</keyword>
<dbReference type="InterPro" id="IPR008979">
    <property type="entry name" value="Galactose-bd-like_sf"/>
</dbReference>
<name>A0AA35QVV5_GEOBA</name>
<dbReference type="InterPro" id="IPR031330">
    <property type="entry name" value="Gly_Hdrlase_35_cat"/>
</dbReference>
<dbReference type="PRINTS" id="PR00742">
    <property type="entry name" value="GLHYDRLASE35"/>
</dbReference>
<dbReference type="AlphaFoldDB" id="A0AA35QVV5"/>
<proteinExistence type="inferred from homology"/>
<comment type="similarity">
    <text evidence="1">Belongs to the glycosyl hydrolase 35 family.</text>
</comment>
<dbReference type="InterPro" id="IPR048912">
    <property type="entry name" value="BetaGal1-like_ABD1"/>
</dbReference>
<evidence type="ECO:0000259" key="4">
    <source>
        <dbReference type="Pfam" id="PF01301"/>
    </source>
</evidence>
<evidence type="ECO:0000256" key="1">
    <source>
        <dbReference type="ARBA" id="ARBA00009809"/>
    </source>
</evidence>
<dbReference type="Proteomes" id="UP001174909">
    <property type="component" value="Unassembled WGS sequence"/>
</dbReference>
<dbReference type="GO" id="GO:0004553">
    <property type="term" value="F:hydrolase activity, hydrolyzing O-glycosyl compounds"/>
    <property type="evidence" value="ECO:0007669"/>
    <property type="project" value="InterPro"/>
</dbReference>
<dbReference type="Pfam" id="PF01301">
    <property type="entry name" value="Glyco_hydro_35"/>
    <property type="match status" value="1"/>
</dbReference>
<dbReference type="GO" id="GO:0005975">
    <property type="term" value="P:carbohydrate metabolic process"/>
    <property type="evidence" value="ECO:0007669"/>
    <property type="project" value="InterPro"/>
</dbReference>
<evidence type="ECO:0000256" key="2">
    <source>
        <dbReference type="ARBA" id="ARBA00022801"/>
    </source>
</evidence>